<evidence type="ECO:0000313" key="2">
    <source>
        <dbReference type="Proteomes" id="UP000199441"/>
    </source>
</evidence>
<sequence>MRHADHWMDKLQLDEELPSQFRLSRSKIMYIESKADGLEGPAVIGRVYFSKSGKTLYYKGLKFQSLKGAGFKANYFDTETGDHYWISGPRKDQNDRLYGGNSGVQIDDDVREEYATLIS</sequence>
<dbReference type="EMBL" id="FNOI01000010">
    <property type="protein sequence ID" value="SDX61850.1"/>
    <property type="molecule type" value="Genomic_DNA"/>
</dbReference>
<dbReference type="RefSeq" id="WP_244508681.1">
    <property type="nucleotide sequence ID" value="NZ_FNOI01000010.1"/>
</dbReference>
<name>A0A1H3D6B4_9RHOB</name>
<keyword evidence="2" id="KW-1185">Reference proteome</keyword>
<reference evidence="2" key="1">
    <citation type="submission" date="2016-10" db="EMBL/GenBank/DDBJ databases">
        <authorList>
            <person name="Varghese N."/>
            <person name="Submissions S."/>
        </authorList>
    </citation>
    <scope>NUCLEOTIDE SEQUENCE [LARGE SCALE GENOMIC DNA]</scope>
    <source>
        <strain evidence="2">DSM 26922</strain>
    </source>
</reference>
<gene>
    <name evidence="1" type="ORF">SAMN04488001_0039</name>
</gene>
<organism evidence="1 2">
    <name type="scientific">Litoreibacter albidus</name>
    <dbReference type="NCBI Taxonomy" id="670155"/>
    <lineage>
        <taxon>Bacteria</taxon>
        <taxon>Pseudomonadati</taxon>
        <taxon>Pseudomonadota</taxon>
        <taxon>Alphaproteobacteria</taxon>
        <taxon>Rhodobacterales</taxon>
        <taxon>Roseobacteraceae</taxon>
        <taxon>Litoreibacter</taxon>
    </lineage>
</organism>
<protein>
    <recommendedName>
        <fullName evidence="3">1-deoxy-D-xylulose-5-phosphate synthase</fullName>
    </recommendedName>
</protein>
<evidence type="ECO:0008006" key="3">
    <source>
        <dbReference type="Google" id="ProtNLM"/>
    </source>
</evidence>
<proteinExistence type="predicted"/>
<evidence type="ECO:0000313" key="1">
    <source>
        <dbReference type="EMBL" id="SDX61850.1"/>
    </source>
</evidence>
<dbReference type="Proteomes" id="UP000199441">
    <property type="component" value="Unassembled WGS sequence"/>
</dbReference>
<accession>A0A1H3D6B4</accession>
<dbReference type="STRING" id="670155.SAMN04488001_0039"/>
<dbReference type="AlphaFoldDB" id="A0A1H3D6B4"/>